<accession>A0A318QSY0</accession>
<sequence>MDQAEPDNLHAKMKAVLFLLNIKKNRGTCPRVERARQNLLRRRQVMPLREKKMRKRELIV</sequence>
<dbReference type="EMBL" id="NKUA01000016">
    <property type="protein sequence ID" value="PYD78249.1"/>
    <property type="molecule type" value="Genomic_DNA"/>
</dbReference>
<dbReference type="Proteomes" id="UP000247814">
    <property type="component" value="Unassembled WGS sequence"/>
</dbReference>
<comment type="caution">
    <text evidence="1">The sequence shown here is derived from an EMBL/GenBank/DDBJ whole genome shotgun (WGS) entry which is preliminary data.</text>
</comment>
<organism evidence="1 2">
    <name type="scientific">Komagataeibacter sucrofermentans</name>
    <dbReference type="NCBI Taxonomy" id="1053551"/>
    <lineage>
        <taxon>Bacteria</taxon>
        <taxon>Pseudomonadati</taxon>
        <taxon>Pseudomonadota</taxon>
        <taxon>Alphaproteobacteria</taxon>
        <taxon>Acetobacterales</taxon>
        <taxon>Acetobacteraceae</taxon>
        <taxon>Komagataeibacter</taxon>
    </lineage>
</organism>
<evidence type="ECO:0000313" key="1">
    <source>
        <dbReference type="EMBL" id="PYD78249.1"/>
    </source>
</evidence>
<name>A0A318QSY0_9PROT</name>
<reference evidence="1 2" key="1">
    <citation type="submission" date="2017-07" db="EMBL/GenBank/DDBJ databases">
        <title>A draft genome sequence of Komagataeibacter sucrofermentans LMG 18788.</title>
        <authorList>
            <person name="Skraban J."/>
            <person name="Cleenwerck I."/>
            <person name="Vandamme P."/>
            <person name="Trcek J."/>
        </authorList>
    </citation>
    <scope>NUCLEOTIDE SEQUENCE [LARGE SCALE GENOMIC DNA]</scope>
    <source>
        <strain evidence="1 2">LMG 18788</strain>
    </source>
</reference>
<keyword evidence="2" id="KW-1185">Reference proteome</keyword>
<gene>
    <name evidence="1" type="ORF">CFR77_11965</name>
</gene>
<dbReference type="AlphaFoldDB" id="A0A318QSY0"/>
<protein>
    <submittedName>
        <fullName evidence="1">Uncharacterized protein</fullName>
    </submittedName>
</protein>
<evidence type="ECO:0000313" key="2">
    <source>
        <dbReference type="Proteomes" id="UP000247814"/>
    </source>
</evidence>
<proteinExistence type="predicted"/>
<dbReference type="OrthoDB" id="7283853at2"/>